<dbReference type="Proteomes" id="UP000663868">
    <property type="component" value="Unassembled WGS sequence"/>
</dbReference>
<protein>
    <submittedName>
        <fullName evidence="1">Uncharacterized protein</fullName>
    </submittedName>
</protein>
<accession>A0A820SII9</accession>
<dbReference type="SUPFAM" id="SSF48371">
    <property type="entry name" value="ARM repeat"/>
    <property type="match status" value="1"/>
</dbReference>
<proteinExistence type="predicted"/>
<dbReference type="Gene3D" id="1.25.10.10">
    <property type="entry name" value="Leucine-rich Repeat Variant"/>
    <property type="match status" value="1"/>
</dbReference>
<comment type="caution">
    <text evidence="1">The sequence shown here is derived from an EMBL/GenBank/DDBJ whole genome shotgun (WGS) entry which is preliminary data.</text>
</comment>
<feature type="non-terminal residue" evidence="1">
    <location>
        <position position="1"/>
    </location>
</feature>
<dbReference type="AlphaFoldDB" id="A0A820SII9"/>
<evidence type="ECO:0000313" key="2">
    <source>
        <dbReference type="Proteomes" id="UP000663868"/>
    </source>
</evidence>
<sequence>LALQLMANFLGHPEGRECIPRVPNDFLDAFTSHLSHNNVKVLDHTIWCLTHCAENEDNRRRIRITGAIPLLLSLLENG</sequence>
<organism evidence="1 2">
    <name type="scientific">Adineta steineri</name>
    <dbReference type="NCBI Taxonomy" id="433720"/>
    <lineage>
        <taxon>Eukaryota</taxon>
        <taxon>Metazoa</taxon>
        <taxon>Spiralia</taxon>
        <taxon>Gnathifera</taxon>
        <taxon>Rotifera</taxon>
        <taxon>Eurotatoria</taxon>
        <taxon>Bdelloidea</taxon>
        <taxon>Adinetida</taxon>
        <taxon>Adinetidae</taxon>
        <taxon>Adineta</taxon>
    </lineage>
</organism>
<name>A0A820SII9_9BILA</name>
<dbReference type="InterPro" id="IPR011989">
    <property type="entry name" value="ARM-like"/>
</dbReference>
<evidence type="ECO:0000313" key="1">
    <source>
        <dbReference type="EMBL" id="CAF4454021.1"/>
    </source>
</evidence>
<reference evidence="1" key="1">
    <citation type="submission" date="2021-02" db="EMBL/GenBank/DDBJ databases">
        <authorList>
            <person name="Nowell W R."/>
        </authorList>
    </citation>
    <scope>NUCLEOTIDE SEQUENCE</scope>
</reference>
<dbReference type="EMBL" id="CAJOBB010031891">
    <property type="protein sequence ID" value="CAF4454021.1"/>
    <property type="molecule type" value="Genomic_DNA"/>
</dbReference>
<gene>
    <name evidence="1" type="ORF">KXQ929_LOCUS54123</name>
</gene>
<dbReference type="InterPro" id="IPR016024">
    <property type="entry name" value="ARM-type_fold"/>
</dbReference>